<evidence type="ECO:0000313" key="4">
    <source>
        <dbReference type="EMBL" id="MDG4981266.1"/>
    </source>
</evidence>
<keyword evidence="3" id="KW-1133">Transmembrane helix</keyword>
<evidence type="ECO:0000256" key="3">
    <source>
        <dbReference type="SAM" id="Phobius"/>
    </source>
</evidence>
<proteinExistence type="predicted"/>
<sequence length="1075" mass="115449">MEKQKHHFRTWKSGKIWLFSSGILLIFVIGSIGLTAQADEVPSNTETMTQSSDVTTQSSPVSPTVNSSLAASDSTTEEPAVVSNMENTAQASSSTNILTTESSTVDTNSPTQSNQSSIAISLTKASSESSINEPASTIANETTTTADVTTQTTATQAQTSDPTTSLSSESQGKPKNPSQSKSPEITNIQVTGAVDNNATGSAVFDGVNIMLQRKDISDDNLLDPSGLHWSEQTQVIAIKGTATGQLNQENFGVQDGPIIPATTYTMNDGDSGRITYVGKTLSGLDLDMIYTVASSDKDSWQANEGADGIPQGLAFTGEQNIADSGGNSIVCLYNGANALSLIYQIVKHDTTIEVPVVASFITTDIDIAQGVQTDLANLVTILPQTTNLKQDGDTIYDASPNYPGLDGVASLPYGGYLGAGFVSEFYYNYYAPAPERADDSYFFAQGVRYDLFGSALQAHMNTQIRQNFTVNYYDEFGHKIQETDHYLEFTGQDYNLPIPTIKGFGFVNLTENDASKNNPVINLIYNHNLPTYYGNHNNNIYYQGTAYTPSFTIGYQNTGNPEASITYTPVNNGKASSVTLPLIMAGGKTDIIYPNYNSVANNKTVPNVVSGVDYYYMAKNLGISEDQAKELYSDLYVASTSLEKNPNDGFADYLGGVKYGGSDFGSLLQKPLNSLPNNMNYGKDDKIKNLIKSVTAVDLSHLGTSIGSYYQTGFIKGTGNLLAGISTSELIPGMGKDLRDVKLMTDTLTGDMLTNLNHSDATADLDAYILTHYPDYKGLTTAEAFAKYYSIPNLDMDLREKMYLESMSGGKGDTGVAMGGFAVFGLAFASFGTTYAAAGGLYGLVKGLKDRKAAAKCLQTTGKLIGQLTKISGAALVRVVKSKIQQVSKTIQKVVKVAQNTANSLKNKAISVFKAGTQRVAQVFNNFKSKAISAGQNVKAFINQGVKVANQTLNTVIQVAKQKSAAAAQAARQAWEWLVQQAQNSGNAVQTAYRTVSNFVTGVYNNYVAPAVNYVASAVSNVYNNYVKPVVNTVVHGIQGAYHAVTNWVSSTYNSAKNWVSNKVKSVGNWFKSLW</sequence>
<evidence type="ECO:0000256" key="2">
    <source>
        <dbReference type="SAM" id="MobiDB-lite"/>
    </source>
</evidence>
<feature type="compositionally biased region" description="Low complexity" evidence="2">
    <location>
        <begin position="135"/>
        <end position="165"/>
    </location>
</feature>
<evidence type="ECO:0000313" key="5">
    <source>
        <dbReference type="Proteomes" id="UP001152656"/>
    </source>
</evidence>
<feature type="transmembrane region" description="Helical" evidence="3">
    <location>
        <begin position="821"/>
        <end position="845"/>
    </location>
</feature>
<keyword evidence="1" id="KW-0732">Signal</keyword>
<organism evidence="4 5">
    <name type="scientific">Lactococcus lactis</name>
    <dbReference type="NCBI Taxonomy" id="1358"/>
    <lineage>
        <taxon>Bacteria</taxon>
        <taxon>Bacillati</taxon>
        <taxon>Bacillota</taxon>
        <taxon>Bacilli</taxon>
        <taxon>Lactobacillales</taxon>
        <taxon>Streptococcaceae</taxon>
        <taxon>Lactococcus</taxon>
    </lineage>
</organism>
<keyword evidence="3" id="KW-0812">Transmembrane</keyword>
<keyword evidence="3" id="KW-0472">Membrane</keyword>
<accession>A0A9X4NC63</accession>
<dbReference type="NCBIfam" id="TIGR03715">
    <property type="entry name" value="KxYKxGKxW"/>
    <property type="match status" value="1"/>
</dbReference>
<comment type="caution">
    <text evidence="4">The sequence shown here is derived from an EMBL/GenBank/DDBJ whole genome shotgun (WGS) entry which is preliminary data.</text>
</comment>
<feature type="compositionally biased region" description="Polar residues" evidence="2">
    <location>
        <begin position="84"/>
        <end position="134"/>
    </location>
</feature>
<dbReference type="AlphaFoldDB" id="A0A9X4NC63"/>
<reference evidence="4" key="2">
    <citation type="journal article" date="2023" name="Food Microbiol.">
        <title>Evaluation of the fermentation potential of lactic acid bacteria isolated from herbs, fruits and vegetables as starter cultures in nut-based milk alternatives.</title>
        <authorList>
            <person name="Huang W."/>
            <person name="Dong A."/>
            <person name="Pham H.T."/>
            <person name="Zhou C."/>
            <person name="Huo Z."/>
            <person name="Watjen A.P."/>
            <person name="Prakash S."/>
            <person name="Bang-Berthelsen C.H."/>
            <person name="Turner M.S."/>
        </authorList>
    </citation>
    <scope>NUCLEOTIDE SEQUENCE</scope>
    <source>
        <strain evidence="4">581</strain>
    </source>
</reference>
<dbReference type="Proteomes" id="UP001152656">
    <property type="component" value="Unassembled WGS sequence"/>
</dbReference>
<feature type="region of interest" description="Disordered" evidence="2">
    <location>
        <begin position="43"/>
        <end position="184"/>
    </location>
</feature>
<feature type="compositionally biased region" description="Polar residues" evidence="2">
    <location>
        <begin position="166"/>
        <end position="184"/>
    </location>
</feature>
<protein>
    <submittedName>
        <fullName evidence="4">KxYKxGKxW signal peptide domain-containing protein</fullName>
    </submittedName>
</protein>
<dbReference type="EMBL" id="JAOWLP010000004">
    <property type="protein sequence ID" value="MDG4981266.1"/>
    <property type="molecule type" value="Genomic_DNA"/>
</dbReference>
<evidence type="ECO:0000256" key="1">
    <source>
        <dbReference type="ARBA" id="ARBA00022729"/>
    </source>
</evidence>
<dbReference type="RefSeq" id="WP_278216179.1">
    <property type="nucleotide sequence ID" value="NZ_JAOWLP010000004.1"/>
</dbReference>
<name>A0A9X4NC63_9LACT</name>
<reference evidence="4" key="1">
    <citation type="submission" date="2022-10" db="EMBL/GenBank/DDBJ databases">
        <authorList>
            <person name="Turner M.S."/>
            <person name="Huang W."/>
        </authorList>
    </citation>
    <scope>NUCLEOTIDE SEQUENCE</scope>
    <source>
        <strain evidence="4">581</strain>
    </source>
</reference>
<gene>
    <name evidence="4" type="ORF">OGZ39_06300</name>
</gene>
<feature type="compositionally biased region" description="Polar residues" evidence="2">
    <location>
        <begin position="43"/>
        <end position="74"/>
    </location>
</feature>
<dbReference type="InterPro" id="IPR022263">
    <property type="entry name" value="KxYKxGKxW"/>
</dbReference>